<dbReference type="RefSeq" id="WP_158159202.1">
    <property type="nucleotide sequence ID" value="NZ_CP056030.1"/>
</dbReference>
<sequence>MTDHHSPPPPRGARPFLGAGIFLGTLQVLCGICERHHWGLAVVGALLATGVWACHEWQQHRRQLPRGWLA</sequence>
<organism evidence="2 3">
    <name type="scientific">Pseudomonas eucalypticola</name>
    <dbReference type="NCBI Taxonomy" id="2599595"/>
    <lineage>
        <taxon>Bacteria</taxon>
        <taxon>Pseudomonadati</taxon>
        <taxon>Pseudomonadota</taxon>
        <taxon>Gammaproteobacteria</taxon>
        <taxon>Pseudomonadales</taxon>
        <taxon>Pseudomonadaceae</taxon>
        <taxon>Pseudomonas</taxon>
    </lineage>
</organism>
<feature type="transmembrane region" description="Helical" evidence="1">
    <location>
        <begin position="12"/>
        <end position="32"/>
    </location>
</feature>
<evidence type="ECO:0000256" key="1">
    <source>
        <dbReference type="SAM" id="Phobius"/>
    </source>
</evidence>
<dbReference type="AlphaFoldDB" id="A0A7D5H6C5"/>
<gene>
    <name evidence="2" type="ORF">HWQ56_15105</name>
</gene>
<name>A0A7D5H6C5_9PSED</name>
<keyword evidence="3" id="KW-1185">Reference proteome</keyword>
<evidence type="ECO:0000313" key="2">
    <source>
        <dbReference type="EMBL" id="QKZ05043.1"/>
    </source>
</evidence>
<dbReference type="KEGG" id="pez:HWQ56_15105"/>
<proteinExistence type="predicted"/>
<reference evidence="2 3" key="1">
    <citation type="submission" date="2020-06" db="EMBL/GenBank/DDBJ databases">
        <title>Pseudomonas eucalypticola sp. nov., an endophyte of Eucalyptus dunnii leaves with biocontrol ability of eucalyptus leaf blight.</title>
        <authorList>
            <person name="Liu Y."/>
            <person name="Song Z."/>
            <person name="Zeng H."/>
            <person name="Lu M."/>
            <person name="Wang X."/>
            <person name="Lian X."/>
            <person name="Zhang Q."/>
        </authorList>
    </citation>
    <scope>NUCLEOTIDE SEQUENCE [LARGE SCALE GENOMIC DNA]</scope>
    <source>
        <strain evidence="2 3">NP-1</strain>
    </source>
</reference>
<accession>A0A7D5H6C5</accession>
<dbReference type="Proteomes" id="UP000509568">
    <property type="component" value="Chromosome"/>
</dbReference>
<dbReference type="EMBL" id="CP056030">
    <property type="protein sequence ID" value="QKZ05043.1"/>
    <property type="molecule type" value="Genomic_DNA"/>
</dbReference>
<protein>
    <submittedName>
        <fullName evidence="2">Uncharacterized protein</fullName>
    </submittedName>
</protein>
<keyword evidence="1" id="KW-1133">Transmembrane helix</keyword>
<keyword evidence="1" id="KW-0472">Membrane</keyword>
<keyword evidence="1" id="KW-0812">Transmembrane</keyword>
<evidence type="ECO:0000313" key="3">
    <source>
        <dbReference type="Proteomes" id="UP000509568"/>
    </source>
</evidence>